<dbReference type="InterPro" id="IPR019587">
    <property type="entry name" value="Polyketide_cyclase/dehydratase"/>
</dbReference>
<comment type="caution">
    <text evidence="1">The sequence shown here is derived from an EMBL/GenBank/DDBJ whole genome shotgun (WGS) entry which is preliminary data.</text>
</comment>
<dbReference type="InterPro" id="IPR023393">
    <property type="entry name" value="START-like_dom_sf"/>
</dbReference>
<dbReference type="Proteomes" id="UP001596409">
    <property type="component" value="Unassembled WGS sequence"/>
</dbReference>
<dbReference type="RefSeq" id="WP_189876795.1">
    <property type="nucleotide sequence ID" value="NZ_BMWA01000021.1"/>
</dbReference>
<proteinExistence type="predicted"/>
<dbReference type="Gene3D" id="3.30.530.20">
    <property type="match status" value="1"/>
</dbReference>
<protein>
    <submittedName>
        <fullName evidence="1">SRPBCC family protein</fullName>
    </submittedName>
</protein>
<dbReference type="EMBL" id="JBHSYM010000013">
    <property type="protein sequence ID" value="MFC7011511.1"/>
    <property type="molecule type" value="Genomic_DNA"/>
</dbReference>
<reference evidence="2" key="1">
    <citation type="journal article" date="2019" name="Int. J. Syst. Evol. Microbiol.">
        <title>The Global Catalogue of Microorganisms (GCM) 10K type strain sequencing project: providing services to taxonomists for standard genome sequencing and annotation.</title>
        <authorList>
            <consortium name="The Broad Institute Genomics Platform"/>
            <consortium name="The Broad Institute Genome Sequencing Center for Infectious Disease"/>
            <person name="Wu L."/>
            <person name="Ma J."/>
        </authorList>
    </citation>
    <scope>NUCLEOTIDE SEQUENCE [LARGE SCALE GENOMIC DNA]</scope>
    <source>
        <strain evidence="2">JCM 4855</strain>
    </source>
</reference>
<accession>A0ABW2DUI7</accession>
<sequence length="168" mass="17758">MAVRHRLIQASPQAVWEVLADGNQYVEWVVGPSAVSPTRGQWPQVGAAIAYEVCLGPVRLSNETVVRHCVEGSELELEAHAGSLGTARIAIELRPWGENCLVIVDEHPLRGAGGLLHNAGVEVLIQLRHRAMLARLAKLCEAEADGDRCGRGPAQEGAAGPAPGAGRA</sequence>
<organism evidence="1 2">
    <name type="scientific">Streptomyces viridiviolaceus</name>
    <dbReference type="NCBI Taxonomy" id="68282"/>
    <lineage>
        <taxon>Bacteria</taxon>
        <taxon>Bacillati</taxon>
        <taxon>Actinomycetota</taxon>
        <taxon>Actinomycetes</taxon>
        <taxon>Kitasatosporales</taxon>
        <taxon>Streptomycetaceae</taxon>
        <taxon>Streptomyces</taxon>
    </lineage>
</organism>
<name>A0ABW2DUI7_9ACTN</name>
<gene>
    <name evidence="1" type="ORF">ACFQMH_07230</name>
</gene>
<dbReference type="SUPFAM" id="SSF55961">
    <property type="entry name" value="Bet v1-like"/>
    <property type="match status" value="1"/>
</dbReference>
<dbReference type="Pfam" id="PF10604">
    <property type="entry name" value="Polyketide_cyc2"/>
    <property type="match status" value="1"/>
</dbReference>
<keyword evidence="2" id="KW-1185">Reference proteome</keyword>
<evidence type="ECO:0000313" key="1">
    <source>
        <dbReference type="EMBL" id="MFC7011511.1"/>
    </source>
</evidence>
<evidence type="ECO:0000313" key="2">
    <source>
        <dbReference type="Proteomes" id="UP001596409"/>
    </source>
</evidence>
<dbReference type="CDD" id="cd07812">
    <property type="entry name" value="SRPBCC"/>
    <property type="match status" value="1"/>
</dbReference>